<dbReference type="Proteomes" id="UP001140217">
    <property type="component" value="Unassembled WGS sequence"/>
</dbReference>
<keyword evidence="6 10" id="KW-0256">Endoplasmic reticulum</keyword>
<gene>
    <name evidence="11" type="primary">PBN1</name>
    <name evidence="11" type="ORF">H4R18_000440</name>
</gene>
<evidence type="ECO:0000313" key="12">
    <source>
        <dbReference type="Proteomes" id="UP001140217"/>
    </source>
</evidence>
<dbReference type="GO" id="GO:0005789">
    <property type="term" value="C:endoplasmic reticulum membrane"/>
    <property type="evidence" value="ECO:0007669"/>
    <property type="project" value="UniProtKB-SubCell"/>
</dbReference>
<dbReference type="PANTHER" id="PTHR28650:SF1">
    <property type="entry name" value="PHOSPHATIDYLINOSITOL-GLYCAN BIOSYNTHESIS CLASS X PROTEIN"/>
    <property type="match status" value="1"/>
</dbReference>
<evidence type="ECO:0000256" key="3">
    <source>
        <dbReference type="ARBA" id="ARBA00010345"/>
    </source>
</evidence>
<dbReference type="InterPro" id="IPR040039">
    <property type="entry name" value="PIGX"/>
</dbReference>
<evidence type="ECO:0000256" key="2">
    <source>
        <dbReference type="ARBA" id="ARBA00004687"/>
    </source>
</evidence>
<evidence type="ECO:0000256" key="5">
    <source>
        <dbReference type="ARBA" id="ARBA00022692"/>
    </source>
</evidence>
<dbReference type="EMBL" id="JANBUL010000009">
    <property type="protein sequence ID" value="KAJ2785624.1"/>
    <property type="molecule type" value="Genomic_DNA"/>
</dbReference>
<evidence type="ECO:0000256" key="10">
    <source>
        <dbReference type="RuleBase" id="RU366056"/>
    </source>
</evidence>
<dbReference type="PANTHER" id="PTHR28650">
    <property type="entry name" value="PHOSPHATIDYLINOSITOL-GLYCAN BIOSYNTHESIS CLASS X PROTEIN"/>
    <property type="match status" value="1"/>
</dbReference>
<keyword evidence="11" id="KW-0378">Hydrolase</keyword>
<keyword evidence="11" id="KW-0645">Protease</keyword>
<comment type="similarity">
    <text evidence="3 10">Belongs to the PIGX family.</text>
</comment>
<comment type="caution">
    <text evidence="11">The sequence shown here is derived from an EMBL/GenBank/DDBJ whole genome shotgun (WGS) entry which is preliminary data.</text>
</comment>
<keyword evidence="7 10" id="KW-1133">Transmembrane helix</keyword>
<comment type="subcellular location">
    <subcellularLocation>
        <location evidence="1 10">Endoplasmic reticulum membrane</location>
        <topology evidence="1 10">Single-pass membrane protein</topology>
    </subcellularLocation>
</comment>
<feature type="chain" id="PRO_5041016945" description="Protein PBN1" evidence="10">
    <location>
        <begin position="19"/>
        <end position="538"/>
    </location>
</feature>
<reference evidence="11" key="1">
    <citation type="submission" date="2022-07" db="EMBL/GenBank/DDBJ databases">
        <title>Phylogenomic reconstructions and comparative analyses of Kickxellomycotina fungi.</title>
        <authorList>
            <person name="Reynolds N.K."/>
            <person name="Stajich J.E."/>
            <person name="Barry K."/>
            <person name="Grigoriev I.V."/>
            <person name="Crous P."/>
            <person name="Smith M.E."/>
        </authorList>
    </citation>
    <scope>NUCLEOTIDE SEQUENCE</scope>
    <source>
        <strain evidence="11">NBRC 105414</strain>
    </source>
</reference>
<keyword evidence="9" id="KW-0325">Glycoprotein</keyword>
<keyword evidence="8 10" id="KW-0472">Membrane</keyword>
<feature type="transmembrane region" description="Helical" evidence="10">
    <location>
        <begin position="509"/>
        <end position="528"/>
    </location>
</feature>
<keyword evidence="5 10" id="KW-0812">Transmembrane</keyword>
<feature type="signal peptide" evidence="10">
    <location>
        <begin position="1"/>
        <end position="18"/>
    </location>
</feature>
<dbReference type="AlphaFoldDB" id="A0A9W8HL87"/>
<dbReference type="InterPro" id="IPR013233">
    <property type="entry name" value="PIG-X/PBN1"/>
</dbReference>
<evidence type="ECO:0000256" key="6">
    <source>
        <dbReference type="ARBA" id="ARBA00022824"/>
    </source>
</evidence>
<dbReference type="Pfam" id="PF08320">
    <property type="entry name" value="PIG-X"/>
    <property type="match status" value="1"/>
</dbReference>
<evidence type="ECO:0000256" key="9">
    <source>
        <dbReference type="ARBA" id="ARBA00023180"/>
    </source>
</evidence>
<accession>A0A9W8HL87</accession>
<keyword evidence="10" id="KW-0732">Signal</keyword>
<dbReference type="GO" id="GO:0006508">
    <property type="term" value="P:proteolysis"/>
    <property type="evidence" value="ECO:0007669"/>
    <property type="project" value="UniProtKB-KW"/>
</dbReference>
<organism evidence="11 12">
    <name type="scientific">Coemansia javaensis</name>
    <dbReference type="NCBI Taxonomy" id="2761396"/>
    <lineage>
        <taxon>Eukaryota</taxon>
        <taxon>Fungi</taxon>
        <taxon>Fungi incertae sedis</taxon>
        <taxon>Zoopagomycota</taxon>
        <taxon>Kickxellomycotina</taxon>
        <taxon>Kickxellomycetes</taxon>
        <taxon>Kickxellales</taxon>
        <taxon>Kickxellaceae</taxon>
        <taxon>Coemansia</taxon>
    </lineage>
</organism>
<proteinExistence type="inferred from homology"/>
<keyword evidence="12" id="KW-1185">Reference proteome</keyword>
<evidence type="ECO:0000256" key="4">
    <source>
        <dbReference type="ARBA" id="ARBA00022502"/>
    </source>
</evidence>
<comment type="pathway">
    <text evidence="2 10">Glycolipid biosynthesis; glycosylphosphatidylinositol-anchor biosynthesis.</text>
</comment>
<keyword evidence="4 10" id="KW-0337">GPI-anchor biosynthesis</keyword>
<dbReference type="GO" id="GO:0008233">
    <property type="term" value="F:peptidase activity"/>
    <property type="evidence" value="ECO:0007669"/>
    <property type="project" value="UniProtKB-KW"/>
</dbReference>
<name>A0A9W8HL87_9FUNG</name>
<comment type="function">
    <text evidence="10">Required for proper folding and/or the stability of a subset of proteins in the endoplasmic reticulum. Component of glycosylphosphatidylinositol-mannosyltransferase 1 which transfers the first of the 4 mannoses in the GPI-anchor precursors during GPI-anchor biosynthesis. Probably acts by stabilizing the mannosyltransferase GPI14.</text>
</comment>
<dbReference type="OrthoDB" id="5546453at2759"/>
<dbReference type="SMART" id="SM00780">
    <property type="entry name" value="PIG-X"/>
    <property type="match status" value="1"/>
</dbReference>
<evidence type="ECO:0000256" key="8">
    <source>
        <dbReference type="ARBA" id="ARBA00023136"/>
    </source>
</evidence>
<evidence type="ECO:0000313" key="11">
    <source>
        <dbReference type="EMBL" id="KAJ2785624.1"/>
    </source>
</evidence>
<dbReference type="GO" id="GO:0006506">
    <property type="term" value="P:GPI anchor biosynthetic process"/>
    <property type="evidence" value="ECO:0007669"/>
    <property type="project" value="UniProtKB-KW"/>
</dbReference>
<sequence length="538" mass="55897">MPPALLLLLFAACGAARAHAHAAARAAETHVVFGPEVSMTASGSRGAGWRFGAAGGGWHVWSYAWEYGDPAAAGLPPWPAAMDEARVVLSSGACRTDAAAAPLPPFMPPAGLEHCGVHAAATARADVPRGAPTAAARAEMRRWMQAFAGRPDDAATPGGFIDLGPASIYRFRALSAAALGLRAGRRLDLAAMAADLVRGLRGIPAPLVAHGGERWLDTHRLEARLRRTEHGSVAVSLQAVSLLQPAPEIAVEPAANATSRIAWIGPHRGAAAFALATGQARPEALDVPGAFFARDPARPAGEVGARTIDFASFHPSIAVSTSTTPHPALSGRACRVATVLALPRTYFADPYQLRQLHDEGRLGADDYAHYGPVELELPAEAVDSWGSVLVLAHRAAAAPHTVTVPLHARYRLLPVDGPTVGYHGEPAGDTHVDQTLPAPLAAVVCDGAPAKGAAEGNGEEKGPGSDILGALRIRLALFDELGLAPVASLAVAPDTDMLLRMPVPTAHHVSLVQTSTVVLLFAGALYAVRSAWRRAPRG</sequence>
<evidence type="ECO:0000256" key="1">
    <source>
        <dbReference type="ARBA" id="ARBA00004389"/>
    </source>
</evidence>
<protein>
    <recommendedName>
        <fullName evidence="10">Protein PBN1</fullName>
    </recommendedName>
</protein>
<evidence type="ECO:0000256" key="7">
    <source>
        <dbReference type="ARBA" id="ARBA00022989"/>
    </source>
</evidence>